<organism evidence="3 4">
    <name type="scientific">Nonomuraea zeae</name>
    <dbReference type="NCBI Taxonomy" id="1642303"/>
    <lineage>
        <taxon>Bacteria</taxon>
        <taxon>Bacillati</taxon>
        <taxon>Actinomycetota</taxon>
        <taxon>Actinomycetes</taxon>
        <taxon>Streptosporangiales</taxon>
        <taxon>Streptosporangiaceae</taxon>
        <taxon>Nonomuraea</taxon>
    </lineage>
</organism>
<evidence type="ECO:0000313" key="4">
    <source>
        <dbReference type="Proteomes" id="UP000306628"/>
    </source>
</evidence>
<protein>
    <submittedName>
        <fullName evidence="3">Uncharacterized protein</fullName>
    </submittedName>
</protein>
<feature type="transmembrane region" description="Helical" evidence="2">
    <location>
        <begin position="181"/>
        <end position="203"/>
    </location>
</feature>
<reference evidence="3 4" key="1">
    <citation type="submission" date="2019-05" db="EMBL/GenBank/DDBJ databases">
        <title>Draft genome sequence of Nonomuraea zeae DSM 100528.</title>
        <authorList>
            <person name="Saricaoglu S."/>
            <person name="Isik K."/>
        </authorList>
    </citation>
    <scope>NUCLEOTIDE SEQUENCE [LARGE SCALE GENOMIC DNA]</scope>
    <source>
        <strain evidence="3 4">DSM 100528</strain>
    </source>
</reference>
<keyword evidence="2" id="KW-0472">Membrane</keyword>
<gene>
    <name evidence="3" type="ORF">ETD85_47605</name>
</gene>
<feature type="transmembrane region" description="Helical" evidence="2">
    <location>
        <begin position="156"/>
        <end position="175"/>
    </location>
</feature>
<comment type="caution">
    <text evidence="3">The sequence shown here is derived from an EMBL/GenBank/DDBJ whole genome shotgun (WGS) entry which is preliminary data.</text>
</comment>
<keyword evidence="2" id="KW-1133">Transmembrane helix</keyword>
<name>A0A5S4FTD1_9ACTN</name>
<feature type="region of interest" description="Disordered" evidence="1">
    <location>
        <begin position="120"/>
        <end position="147"/>
    </location>
</feature>
<keyword evidence="4" id="KW-1185">Reference proteome</keyword>
<evidence type="ECO:0000256" key="1">
    <source>
        <dbReference type="SAM" id="MobiDB-lite"/>
    </source>
</evidence>
<keyword evidence="2" id="KW-0812">Transmembrane</keyword>
<evidence type="ECO:0000313" key="3">
    <source>
        <dbReference type="EMBL" id="TMR23624.1"/>
    </source>
</evidence>
<sequence length="211" mass="23509">MDDIAAPVSGRGATWQWVSLENEFTAALQEALIRLASQDARGLVEQLTQIFKASRPTGGALVKIPWGTLSSREDPYAEFFDKIRRSITGVLPGRQIADMPSDTVAESIVSALRQALEHEAPRQLAMQDEPSRRSHHGTRKQPEDPEECIARRRSQAMTFLAVLGVVVTAMTIYALLDTRAWLHPVTVLYIWLAYDTLIATFVVHGRRTSRG</sequence>
<dbReference type="RefSeq" id="WP_138696464.1">
    <property type="nucleotide sequence ID" value="NZ_JBHSAZ010000089.1"/>
</dbReference>
<dbReference type="AlphaFoldDB" id="A0A5S4FTD1"/>
<dbReference type="Proteomes" id="UP000306628">
    <property type="component" value="Unassembled WGS sequence"/>
</dbReference>
<proteinExistence type="predicted"/>
<accession>A0A5S4FTD1</accession>
<dbReference type="EMBL" id="VCKX01000252">
    <property type="protein sequence ID" value="TMR23624.1"/>
    <property type="molecule type" value="Genomic_DNA"/>
</dbReference>
<evidence type="ECO:0000256" key="2">
    <source>
        <dbReference type="SAM" id="Phobius"/>
    </source>
</evidence>